<protein>
    <submittedName>
        <fullName evidence="1">Uncharacterized protein</fullName>
    </submittedName>
</protein>
<proteinExistence type="predicted"/>
<reference evidence="1" key="1">
    <citation type="journal article" date="2020" name="Nature">
        <title>Giant virus diversity and host interactions through global metagenomics.</title>
        <authorList>
            <person name="Schulz F."/>
            <person name="Roux S."/>
            <person name="Paez-Espino D."/>
            <person name="Jungbluth S."/>
            <person name="Walsh D.A."/>
            <person name="Denef V.J."/>
            <person name="McMahon K.D."/>
            <person name="Konstantinidis K.T."/>
            <person name="Eloe-Fadrosh E.A."/>
            <person name="Kyrpides N.C."/>
            <person name="Woyke T."/>
        </authorList>
    </citation>
    <scope>NUCLEOTIDE SEQUENCE</scope>
    <source>
        <strain evidence="1">GVMAG-S-1062768-28</strain>
    </source>
</reference>
<name>A0A6C0JQA5_9ZZZZ</name>
<sequence length="142" mass="16526">MMSQEEINLLVSMYHRAQRFGGDMVVVNNIQNVLSQLNNELPDDGYDGFDYEDSSFVCEPCESGNTSTVLLRRCICDGGYRFYTREQLDEEIDNWMTKKDDLIQPLFTNQKNTIIMNEIENIQRQIAQLTISLQSLQKLVRM</sequence>
<organism evidence="1">
    <name type="scientific">viral metagenome</name>
    <dbReference type="NCBI Taxonomy" id="1070528"/>
    <lineage>
        <taxon>unclassified sequences</taxon>
        <taxon>metagenomes</taxon>
        <taxon>organismal metagenomes</taxon>
    </lineage>
</organism>
<dbReference type="EMBL" id="MN740694">
    <property type="protein sequence ID" value="QHU07955.1"/>
    <property type="molecule type" value="Genomic_DNA"/>
</dbReference>
<evidence type="ECO:0000313" key="1">
    <source>
        <dbReference type="EMBL" id="QHU07955.1"/>
    </source>
</evidence>
<accession>A0A6C0JQA5</accession>
<dbReference type="AlphaFoldDB" id="A0A6C0JQA5"/>